<name>A0A4Y2NFV8_ARAVE</name>
<proteinExistence type="predicted"/>
<organism evidence="1 2">
    <name type="scientific">Araneus ventricosus</name>
    <name type="common">Orbweaver spider</name>
    <name type="synonym">Epeira ventricosa</name>
    <dbReference type="NCBI Taxonomy" id="182803"/>
    <lineage>
        <taxon>Eukaryota</taxon>
        <taxon>Metazoa</taxon>
        <taxon>Ecdysozoa</taxon>
        <taxon>Arthropoda</taxon>
        <taxon>Chelicerata</taxon>
        <taxon>Arachnida</taxon>
        <taxon>Araneae</taxon>
        <taxon>Araneomorphae</taxon>
        <taxon>Entelegynae</taxon>
        <taxon>Araneoidea</taxon>
        <taxon>Araneidae</taxon>
        <taxon>Araneus</taxon>
    </lineage>
</organism>
<dbReference type="AlphaFoldDB" id="A0A4Y2NFV8"/>
<gene>
    <name evidence="1" type="ORF">AVEN_253377_1</name>
</gene>
<protein>
    <recommendedName>
        <fullName evidence="3">J domain-containing protein</fullName>
    </recommendedName>
</protein>
<dbReference type="OrthoDB" id="342454at2759"/>
<evidence type="ECO:0008006" key="3">
    <source>
        <dbReference type="Google" id="ProtNLM"/>
    </source>
</evidence>
<dbReference type="InterPro" id="IPR036869">
    <property type="entry name" value="J_dom_sf"/>
</dbReference>
<reference evidence="1 2" key="1">
    <citation type="journal article" date="2019" name="Sci. Rep.">
        <title>Orb-weaving spider Araneus ventricosus genome elucidates the spidroin gene catalogue.</title>
        <authorList>
            <person name="Kono N."/>
            <person name="Nakamura H."/>
            <person name="Ohtoshi R."/>
            <person name="Moran D.A.P."/>
            <person name="Shinohara A."/>
            <person name="Yoshida Y."/>
            <person name="Fujiwara M."/>
            <person name="Mori M."/>
            <person name="Tomita M."/>
            <person name="Arakawa K."/>
        </authorList>
    </citation>
    <scope>NUCLEOTIDE SEQUENCE [LARGE SCALE GENOMIC DNA]</scope>
</reference>
<keyword evidence="2" id="KW-1185">Reference proteome</keyword>
<evidence type="ECO:0000313" key="2">
    <source>
        <dbReference type="Proteomes" id="UP000499080"/>
    </source>
</evidence>
<dbReference type="EMBL" id="BGPR01127856">
    <property type="protein sequence ID" value="GBN38221.1"/>
    <property type="molecule type" value="Genomic_DNA"/>
</dbReference>
<accession>A0A4Y2NFV8</accession>
<dbReference type="Proteomes" id="UP000499080">
    <property type="component" value="Unassembled WGS sequence"/>
</dbReference>
<dbReference type="SUPFAM" id="SSF46565">
    <property type="entry name" value="Chaperone J-domain"/>
    <property type="match status" value="1"/>
</dbReference>
<sequence length="172" mass="19911">MHRLAWIRHRTDVLGDSFDRNDAAHAQTGSIQEGTPTPHIPKNQVPSFDRCRDRARNVLRMRKQKPLWDAFKSYGCSVESKFFKMDLITVKAALCRLLGVNVDVMPFKDVKILVRKRQLLCHPDKNSQIQPIEIFQDTKVAKCIEFAKEKYNEPKLNPESSGEPLQLQILRK</sequence>
<evidence type="ECO:0000313" key="1">
    <source>
        <dbReference type="EMBL" id="GBN38221.1"/>
    </source>
</evidence>
<comment type="caution">
    <text evidence="1">The sequence shown here is derived from an EMBL/GenBank/DDBJ whole genome shotgun (WGS) entry which is preliminary data.</text>
</comment>